<evidence type="ECO:0000313" key="2">
    <source>
        <dbReference type="EMBL" id="PRQ54867.1"/>
    </source>
</evidence>
<comment type="caution">
    <text evidence="1">The sequence shown here is derived from an EMBL/GenBank/DDBJ whole genome shotgun (WGS) entry which is preliminary data.</text>
</comment>
<protein>
    <submittedName>
        <fullName evidence="1">Uncharacterized protein</fullName>
    </submittedName>
</protein>
<dbReference type="EMBL" id="PDCK01000039">
    <property type="protein sequence ID" value="PRQ54867.1"/>
    <property type="molecule type" value="Genomic_DNA"/>
</dbReference>
<dbReference type="AlphaFoldDB" id="A0A2P6QW40"/>
<dbReference type="Proteomes" id="UP000238479">
    <property type="component" value="Chromosome 4"/>
</dbReference>
<dbReference type="EMBL" id="PDCK01000042">
    <property type="protein sequence ID" value="PRQ38371.1"/>
    <property type="molecule type" value="Genomic_DNA"/>
</dbReference>
<dbReference type="Gramene" id="PRQ38371">
    <property type="protein sequence ID" value="PRQ38371"/>
    <property type="gene ID" value="RchiOBHm_Chr4g0413161"/>
</dbReference>
<dbReference type="Gramene" id="PRQ54867">
    <property type="protein sequence ID" value="PRQ54867"/>
    <property type="gene ID" value="RchiOBHm_Chr1g0318381"/>
</dbReference>
<reference evidence="1 3" key="1">
    <citation type="journal article" date="2018" name="Nat. Genet.">
        <title>The Rosa genome provides new insights in the design of modern roses.</title>
        <authorList>
            <person name="Bendahmane M."/>
        </authorList>
    </citation>
    <scope>NUCLEOTIDE SEQUENCE [LARGE SCALE GENOMIC DNA]</scope>
    <source>
        <strain evidence="3">cv. Old Blush</strain>
    </source>
</reference>
<evidence type="ECO:0000313" key="3">
    <source>
        <dbReference type="Proteomes" id="UP000238479"/>
    </source>
</evidence>
<gene>
    <name evidence="2" type="ORF">RchiOBHm_Chr1g0318381</name>
    <name evidence="1" type="ORF">RchiOBHm_Chr4g0413161</name>
</gene>
<accession>A0A2P6QW40</accession>
<dbReference type="Proteomes" id="UP000238479">
    <property type="component" value="Chromosome 1"/>
</dbReference>
<keyword evidence="3" id="KW-1185">Reference proteome</keyword>
<evidence type="ECO:0000313" key="1">
    <source>
        <dbReference type="EMBL" id="PRQ38371.1"/>
    </source>
</evidence>
<sequence>MVLCVAFGSPAEKTQRGSTLKDFTKRGCRCNWKMPKKVCETCRYKSKIF</sequence>
<proteinExistence type="predicted"/>
<name>A0A2P6QW40_ROSCH</name>
<organism evidence="1 3">
    <name type="scientific">Rosa chinensis</name>
    <name type="common">China rose</name>
    <dbReference type="NCBI Taxonomy" id="74649"/>
    <lineage>
        <taxon>Eukaryota</taxon>
        <taxon>Viridiplantae</taxon>
        <taxon>Streptophyta</taxon>
        <taxon>Embryophyta</taxon>
        <taxon>Tracheophyta</taxon>
        <taxon>Spermatophyta</taxon>
        <taxon>Magnoliopsida</taxon>
        <taxon>eudicotyledons</taxon>
        <taxon>Gunneridae</taxon>
        <taxon>Pentapetalae</taxon>
        <taxon>rosids</taxon>
        <taxon>fabids</taxon>
        <taxon>Rosales</taxon>
        <taxon>Rosaceae</taxon>
        <taxon>Rosoideae</taxon>
        <taxon>Rosoideae incertae sedis</taxon>
        <taxon>Rosa</taxon>
    </lineage>
</organism>